<gene>
    <name evidence="1" type="ORF">LOC68_06045</name>
</gene>
<organism evidence="1 2">
    <name type="scientific">Blastopirellula sediminis</name>
    <dbReference type="NCBI Taxonomy" id="2894196"/>
    <lineage>
        <taxon>Bacteria</taxon>
        <taxon>Pseudomonadati</taxon>
        <taxon>Planctomycetota</taxon>
        <taxon>Planctomycetia</taxon>
        <taxon>Pirellulales</taxon>
        <taxon>Pirellulaceae</taxon>
        <taxon>Blastopirellula</taxon>
    </lineage>
</organism>
<keyword evidence="1" id="KW-0378">Hydrolase</keyword>
<dbReference type="RefSeq" id="WP_230216779.1">
    <property type="nucleotide sequence ID" value="NZ_JAJKFT010000004.1"/>
</dbReference>
<keyword evidence="1" id="KW-0121">Carboxypeptidase</keyword>
<evidence type="ECO:0000313" key="2">
    <source>
        <dbReference type="Proteomes" id="UP001139103"/>
    </source>
</evidence>
<name>A0A9X1MLZ6_9BACT</name>
<reference evidence="1" key="1">
    <citation type="submission" date="2021-11" db="EMBL/GenBank/DDBJ databases">
        <title>Genome sequence.</title>
        <authorList>
            <person name="Sun Q."/>
        </authorList>
    </citation>
    <scope>NUCLEOTIDE SEQUENCE</scope>
    <source>
        <strain evidence="1">JC732</strain>
    </source>
</reference>
<accession>A0A9X1MLZ6</accession>
<dbReference type="EMBL" id="JAJKFT010000004">
    <property type="protein sequence ID" value="MCC9627949.1"/>
    <property type="molecule type" value="Genomic_DNA"/>
</dbReference>
<dbReference type="AlphaFoldDB" id="A0A9X1MLZ6"/>
<keyword evidence="2" id="KW-1185">Reference proteome</keyword>
<protein>
    <submittedName>
        <fullName evidence="1">Carboxypeptidase-like regulatory domain-containing protein</fullName>
    </submittedName>
</protein>
<sequence length="138" mass="15265">MAIRYAALLAIVAVVGCYSNKPDLDFGEVQGKVTLNGKPLQNAKVRFQPEVGRPSYGATDADGEYTLYFMGEPWGALVGANSVAITTENMIEDQNTGETKFIREFLPKKYHAETTLTAQVQPGANRFDFDLVDEKKRK</sequence>
<dbReference type="Proteomes" id="UP001139103">
    <property type="component" value="Unassembled WGS sequence"/>
</dbReference>
<dbReference type="GO" id="GO:0004180">
    <property type="term" value="F:carboxypeptidase activity"/>
    <property type="evidence" value="ECO:0007669"/>
    <property type="project" value="UniProtKB-KW"/>
</dbReference>
<keyword evidence="1" id="KW-0645">Protease</keyword>
<comment type="caution">
    <text evidence="1">The sequence shown here is derived from an EMBL/GenBank/DDBJ whole genome shotgun (WGS) entry which is preliminary data.</text>
</comment>
<dbReference type="PROSITE" id="PS51257">
    <property type="entry name" value="PROKAR_LIPOPROTEIN"/>
    <property type="match status" value="1"/>
</dbReference>
<evidence type="ECO:0000313" key="1">
    <source>
        <dbReference type="EMBL" id="MCC9627949.1"/>
    </source>
</evidence>
<proteinExistence type="predicted"/>